<protein>
    <submittedName>
        <fullName evidence="3">Alpha/beta-hydrolase</fullName>
    </submittedName>
</protein>
<organism evidence="3 4">
    <name type="scientific">Aspergillus keveii</name>
    <dbReference type="NCBI Taxonomy" id="714993"/>
    <lineage>
        <taxon>Eukaryota</taxon>
        <taxon>Fungi</taxon>
        <taxon>Dikarya</taxon>
        <taxon>Ascomycota</taxon>
        <taxon>Pezizomycotina</taxon>
        <taxon>Eurotiomycetes</taxon>
        <taxon>Eurotiomycetidae</taxon>
        <taxon>Eurotiales</taxon>
        <taxon>Aspergillaceae</taxon>
        <taxon>Aspergillus</taxon>
        <taxon>Aspergillus subgen. Nidulantes</taxon>
    </lineage>
</organism>
<accession>A0ABR4GEE7</accession>
<dbReference type="PANTHER" id="PTHR48081">
    <property type="entry name" value="AB HYDROLASE SUPERFAMILY PROTEIN C4A8.06C"/>
    <property type="match status" value="1"/>
</dbReference>
<evidence type="ECO:0000259" key="2">
    <source>
        <dbReference type="Pfam" id="PF07859"/>
    </source>
</evidence>
<sequence length="339" mass="37748">MARDTLALTKLQFLFTLLFYVIPHAALRIPSAIIRAWSKKLPLGPAIWNGFVGALMVNTPPKQLQAILPSTIDTYNVWVASRETVRAVDVLSADRFTRLLWIGPRRADKVILFFHELSVCILEYNLIPAHPYPRQMTQGIFALKHLLTSGNKPSDIVFGGDSAGGHLSLSLMAHLHRNRPFSLGEESAIDLQTPVKGCFLVSPLASFNLNAPSYRTWFSADVLSRKVVDKWGRYLVDNSPWHREISAGHGWGMALDVLESWWDGFTAVDNILVTGGYEEVFSDHVQQLGAMLKRKSRGNVALHTANEAHDGPLMDFAAGRAPSKTTRAITDFVIDCFKQ</sequence>
<keyword evidence="4" id="KW-1185">Reference proteome</keyword>
<dbReference type="EMBL" id="JBFTWV010000019">
    <property type="protein sequence ID" value="KAL2797420.1"/>
    <property type="molecule type" value="Genomic_DNA"/>
</dbReference>
<gene>
    <name evidence="3" type="ORF">BJX66DRAFT_335041</name>
</gene>
<dbReference type="Proteomes" id="UP001610563">
    <property type="component" value="Unassembled WGS sequence"/>
</dbReference>
<dbReference type="PANTHER" id="PTHR48081:SF31">
    <property type="entry name" value="STERYL ACETYL HYDROLASE MUG81-RELATED"/>
    <property type="match status" value="1"/>
</dbReference>
<evidence type="ECO:0000313" key="3">
    <source>
        <dbReference type="EMBL" id="KAL2797420.1"/>
    </source>
</evidence>
<dbReference type="Gene3D" id="3.40.50.1820">
    <property type="entry name" value="alpha/beta hydrolase"/>
    <property type="match status" value="1"/>
</dbReference>
<feature type="domain" description="Alpha/beta hydrolase fold-3" evidence="2">
    <location>
        <begin position="118"/>
        <end position="305"/>
    </location>
</feature>
<dbReference type="Pfam" id="PF07859">
    <property type="entry name" value="Abhydrolase_3"/>
    <property type="match status" value="1"/>
</dbReference>
<proteinExistence type="predicted"/>
<reference evidence="3 4" key="1">
    <citation type="submission" date="2024-07" db="EMBL/GenBank/DDBJ databases">
        <title>Section-level genome sequencing and comparative genomics of Aspergillus sections Usti and Cavernicolus.</title>
        <authorList>
            <consortium name="Lawrence Berkeley National Laboratory"/>
            <person name="Nybo J.L."/>
            <person name="Vesth T.C."/>
            <person name="Theobald S."/>
            <person name="Frisvad J.C."/>
            <person name="Larsen T.O."/>
            <person name="Kjaerboelling I."/>
            <person name="Rothschild-Mancinelli K."/>
            <person name="Lyhne E.K."/>
            <person name="Kogle M.E."/>
            <person name="Barry K."/>
            <person name="Clum A."/>
            <person name="Na H."/>
            <person name="Ledsgaard L."/>
            <person name="Lin J."/>
            <person name="Lipzen A."/>
            <person name="Kuo A."/>
            <person name="Riley R."/>
            <person name="Mondo S."/>
            <person name="Labutti K."/>
            <person name="Haridas S."/>
            <person name="Pangalinan J."/>
            <person name="Salamov A.A."/>
            <person name="Simmons B.A."/>
            <person name="Magnuson J.K."/>
            <person name="Chen J."/>
            <person name="Drula E."/>
            <person name="Henrissat B."/>
            <person name="Wiebenga A."/>
            <person name="Lubbers R.J."/>
            <person name="Gomes A.C."/>
            <person name="Makela M.R."/>
            <person name="Stajich J."/>
            <person name="Grigoriev I.V."/>
            <person name="Mortensen U.H."/>
            <person name="De Vries R.P."/>
            <person name="Baker S.E."/>
            <person name="Andersen M.R."/>
        </authorList>
    </citation>
    <scope>NUCLEOTIDE SEQUENCE [LARGE SCALE GENOMIC DNA]</scope>
    <source>
        <strain evidence="3 4">CBS 209.92</strain>
    </source>
</reference>
<dbReference type="InterPro" id="IPR029058">
    <property type="entry name" value="AB_hydrolase_fold"/>
</dbReference>
<comment type="caution">
    <text evidence="3">The sequence shown here is derived from an EMBL/GenBank/DDBJ whole genome shotgun (WGS) entry which is preliminary data.</text>
</comment>
<name>A0ABR4GEE7_9EURO</name>
<keyword evidence="1" id="KW-0378">Hydrolase</keyword>
<evidence type="ECO:0000313" key="4">
    <source>
        <dbReference type="Proteomes" id="UP001610563"/>
    </source>
</evidence>
<dbReference type="InterPro" id="IPR050300">
    <property type="entry name" value="GDXG_lipolytic_enzyme"/>
</dbReference>
<dbReference type="InterPro" id="IPR013094">
    <property type="entry name" value="AB_hydrolase_3"/>
</dbReference>
<evidence type="ECO:0000256" key="1">
    <source>
        <dbReference type="ARBA" id="ARBA00022801"/>
    </source>
</evidence>
<dbReference type="SUPFAM" id="SSF53474">
    <property type="entry name" value="alpha/beta-Hydrolases"/>
    <property type="match status" value="1"/>
</dbReference>